<keyword evidence="4" id="KW-1185">Reference proteome</keyword>
<name>A0A2T1GD12_9CYAN</name>
<feature type="compositionally biased region" description="Low complexity" evidence="1">
    <location>
        <begin position="129"/>
        <end position="152"/>
    </location>
</feature>
<keyword evidence="2" id="KW-0732">Signal</keyword>
<evidence type="ECO:0000313" key="4">
    <source>
        <dbReference type="Proteomes" id="UP000238937"/>
    </source>
</evidence>
<proteinExistence type="predicted"/>
<evidence type="ECO:0000256" key="2">
    <source>
        <dbReference type="SAM" id="SignalP"/>
    </source>
</evidence>
<evidence type="ECO:0000256" key="1">
    <source>
        <dbReference type="SAM" id="MobiDB-lite"/>
    </source>
</evidence>
<dbReference type="OrthoDB" id="572867at2"/>
<feature type="chain" id="PRO_5015566398" evidence="2">
    <location>
        <begin position="27"/>
        <end position="360"/>
    </location>
</feature>
<sequence length="360" mass="38551">MLPYRSRFSLLIITLLLLVTSSIAKAQQAPDEALVKAALLVRTVDRLSAQCKAGKGFNEKQSAAIATWETAQNVNNIRTQLGSLSSELQQQIDRGSTNLITALRKNYSTKTPCEIAANIITTPTAKFATSNSNPEPRNNSNPNPSSTVTTSSSAIASRVSEIDSFGFDTRASIGVGGFVTQDIYPVVLFRNGNALKNVSALTSANGLAEHRQARPKDWTQWRRSSGKVELLTATKGWKALPFSATYQALPADFQLNGTYRSLSGTGNVAIGGSASVAAWKTYTFSSDGRVIRGSGAGGSNAGVATSSVSPAQRGRYKIDGLMLRMTYDDGSTEERLIIANPKDPKTAIWLDGTGYSRSRK</sequence>
<evidence type="ECO:0000313" key="3">
    <source>
        <dbReference type="EMBL" id="PSB55316.1"/>
    </source>
</evidence>
<accession>A0A2T1GD12</accession>
<dbReference type="RefSeq" id="WP_106306471.1">
    <property type="nucleotide sequence ID" value="NZ_PVWO01000195.1"/>
</dbReference>
<dbReference type="EMBL" id="PVWO01000195">
    <property type="protein sequence ID" value="PSB55316.1"/>
    <property type="molecule type" value="Genomic_DNA"/>
</dbReference>
<dbReference type="Proteomes" id="UP000238937">
    <property type="component" value="Unassembled WGS sequence"/>
</dbReference>
<gene>
    <name evidence="3" type="ORF">C7B77_15430</name>
</gene>
<comment type="caution">
    <text evidence="3">The sequence shown here is derived from an EMBL/GenBank/DDBJ whole genome shotgun (WGS) entry which is preliminary data.</text>
</comment>
<feature type="region of interest" description="Disordered" evidence="1">
    <location>
        <begin position="126"/>
        <end position="152"/>
    </location>
</feature>
<organism evidence="3 4">
    <name type="scientific">Chamaesiphon polymorphus CCALA 037</name>
    <dbReference type="NCBI Taxonomy" id="2107692"/>
    <lineage>
        <taxon>Bacteria</taxon>
        <taxon>Bacillati</taxon>
        <taxon>Cyanobacteriota</taxon>
        <taxon>Cyanophyceae</taxon>
        <taxon>Gomontiellales</taxon>
        <taxon>Chamaesiphonaceae</taxon>
        <taxon>Chamaesiphon</taxon>
    </lineage>
</organism>
<dbReference type="AlphaFoldDB" id="A0A2T1GD12"/>
<feature type="signal peptide" evidence="2">
    <location>
        <begin position="1"/>
        <end position="26"/>
    </location>
</feature>
<protein>
    <submittedName>
        <fullName evidence="3">Uncharacterized protein</fullName>
    </submittedName>
</protein>
<reference evidence="3 4" key="1">
    <citation type="submission" date="2018-03" db="EMBL/GenBank/DDBJ databases">
        <title>The ancient ancestry and fast evolution of plastids.</title>
        <authorList>
            <person name="Moore K.R."/>
            <person name="Magnabosco C."/>
            <person name="Momper L."/>
            <person name="Gold D.A."/>
            <person name="Bosak T."/>
            <person name="Fournier G.P."/>
        </authorList>
    </citation>
    <scope>NUCLEOTIDE SEQUENCE [LARGE SCALE GENOMIC DNA]</scope>
    <source>
        <strain evidence="3 4">CCALA 037</strain>
    </source>
</reference>